<dbReference type="InterPro" id="IPR020013">
    <property type="entry name" value="Flagellar_FlgE/F/G"/>
</dbReference>
<keyword evidence="4 5" id="KW-0975">Bacterial flagellum</keyword>
<dbReference type="PANTHER" id="PTHR30435:SF1">
    <property type="entry name" value="FLAGELLAR HOOK PROTEIN FLGE"/>
    <property type="match status" value="1"/>
</dbReference>
<dbReference type="SUPFAM" id="SSF117143">
    <property type="entry name" value="Flagellar hook protein flgE"/>
    <property type="match status" value="1"/>
</dbReference>
<sequence length="488" mass="51697">MDVIGNNIANVNTVAFKAGRVTFKEGFAQLLQGASRPPGDQGGINPVQIGLGMQIGSIDQIFNQGNLETTGLNTDVAIQGDSFFVVRKGNQSFYTRAGNFQVDAEGQLVSPANGFIVQGRMYNNGLQLDGIQDIKLPFGQKVSAKPTTEATLAGNLNASAPVFQGDFSDPLVRADPINEKAWTETQIGVYDSQGTKHDVKLQMWKTGPNSWDWQIDPIASAQTFEVETDGSSPPGDIELPTPPAGYEILDANVKVYSTTGVEYVSPADFAFSAGPPPAVQFTSNMPSNSMIRVGYFMSPTTATASENSGTFTFDQAGILNTDVIASLNFAVPGANPVRIDLSLGGGVNGITQFASTASTAVLRDQNGYTAGTLQNFSIDRFGLITGFFTNGTTSPLARIVLADFNNPSGLLRIGDNMLQESANSGSGVLGFALEGSQSQMTSGALEMSNVDLAQEFTNMIVAQRGFQANGKVVSTSDELLQELMGIKR</sequence>
<reference evidence="9 10" key="1">
    <citation type="journal article" date="2014" name="Proc. Natl. Acad. Sci. U.S.A.">
        <title>Functional type 2 photosynthetic reaction centers found in the rare bacterial phylum Gemmatimonadetes.</title>
        <authorList>
            <person name="Zeng Y."/>
            <person name="Feng F."/>
            <person name="Medova H."/>
            <person name="Dean J."/>
            <person name="Koblizek M."/>
        </authorList>
    </citation>
    <scope>NUCLEOTIDE SEQUENCE [LARGE SCALE GENOMIC DNA]</scope>
    <source>
        <strain evidence="9 10">AP64</strain>
    </source>
</reference>
<evidence type="ECO:0000259" key="8">
    <source>
        <dbReference type="Pfam" id="PF22692"/>
    </source>
</evidence>
<evidence type="ECO:0000256" key="2">
    <source>
        <dbReference type="ARBA" id="ARBA00009677"/>
    </source>
</evidence>
<dbReference type="Pfam" id="PF07559">
    <property type="entry name" value="FlgE_D2"/>
    <property type="match status" value="1"/>
</dbReference>
<dbReference type="Pfam" id="PF22692">
    <property type="entry name" value="LlgE_F_G_D1"/>
    <property type="match status" value="1"/>
</dbReference>
<dbReference type="EMBL" id="CP011454">
    <property type="protein sequence ID" value="AMW03985.1"/>
    <property type="molecule type" value="Genomic_DNA"/>
</dbReference>
<dbReference type="InterPro" id="IPR053967">
    <property type="entry name" value="LlgE_F_G-like_D1"/>
</dbReference>
<dbReference type="Gene3D" id="2.60.98.20">
    <property type="entry name" value="Flagellar hook protein FlgE"/>
    <property type="match status" value="1"/>
</dbReference>
<dbReference type="Pfam" id="PF06429">
    <property type="entry name" value="Flg_bbr_C"/>
    <property type="match status" value="1"/>
</dbReference>
<keyword evidence="10" id="KW-1185">Reference proteome</keyword>
<feature type="domain" description="Flagellar hook protein FlgE D2" evidence="7">
    <location>
        <begin position="169"/>
        <end position="368"/>
    </location>
</feature>
<dbReference type="eggNOG" id="COG1749">
    <property type="taxonomic scope" value="Bacteria"/>
</dbReference>
<evidence type="ECO:0000256" key="5">
    <source>
        <dbReference type="RuleBase" id="RU362116"/>
    </source>
</evidence>
<evidence type="ECO:0000259" key="7">
    <source>
        <dbReference type="Pfam" id="PF07559"/>
    </source>
</evidence>
<protein>
    <recommendedName>
        <fullName evidence="3 5">Flagellar hook protein FlgE</fullName>
    </recommendedName>
</protein>
<dbReference type="KEGG" id="gph:GEMMAAP_02330"/>
<name>A0A143BH92_9BACT</name>
<dbReference type="InterPro" id="IPR010930">
    <property type="entry name" value="Flg_bb/hook_C_dom"/>
</dbReference>
<dbReference type="PANTHER" id="PTHR30435">
    <property type="entry name" value="FLAGELLAR PROTEIN"/>
    <property type="match status" value="1"/>
</dbReference>
<evidence type="ECO:0000313" key="10">
    <source>
        <dbReference type="Proteomes" id="UP000076404"/>
    </source>
</evidence>
<proteinExistence type="inferred from homology"/>
<dbReference type="AlphaFoldDB" id="A0A143BH92"/>
<evidence type="ECO:0000313" key="9">
    <source>
        <dbReference type="EMBL" id="AMW03985.1"/>
    </source>
</evidence>
<dbReference type="Proteomes" id="UP000076404">
    <property type="component" value="Chromosome"/>
</dbReference>
<reference evidence="9 10" key="2">
    <citation type="journal article" date="2016" name="Environ. Microbiol. Rep.">
        <title>Metagenomic evidence for the presence of phototrophic Gemmatimonadetes bacteria in diverse environments.</title>
        <authorList>
            <person name="Zeng Y."/>
            <person name="Baumbach J."/>
            <person name="Barbosa E.G."/>
            <person name="Azevedo V."/>
            <person name="Zhang C."/>
            <person name="Koblizek M."/>
        </authorList>
    </citation>
    <scope>NUCLEOTIDE SEQUENCE [LARGE SCALE GENOMIC DNA]</scope>
    <source>
        <strain evidence="9 10">AP64</strain>
    </source>
</reference>
<gene>
    <name evidence="9" type="ORF">GEMMAAP_02330</name>
</gene>
<dbReference type="GO" id="GO:0009425">
    <property type="term" value="C:bacterial-type flagellum basal body"/>
    <property type="evidence" value="ECO:0007669"/>
    <property type="project" value="UniProtKB-SubCell"/>
</dbReference>
<evidence type="ECO:0000256" key="4">
    <source>
        <dbReference type="ARBA" id="ARBA00023143"/>
    </source>
</evidence>
<dbReference type="GO" id="GO:0005829">
    <property type="term" value="C:cytosol"/>
    <property type="evidence" value="ECO:0007669"/>
    <property type="project" value="TreeGrafter"/>
</dbReference>
<dbReference type="InterPro" id="IPR037925">
    <property type="entry name" value="FlgE/F/G-like"/>
</dbReference>
<dbReference type="NCBIfam" id="TIGR03506">
    <property type="entry name" value="FlgEFG_subfam"/>
    <property type="match status" value="1"/>
</dbReference>
<dbReference type="InterPro" id="IPR011491">
    <property type="entry name" value="FlgE_D2"/>
</dbReference>
<comment type="subcellular location">
    <subcellularLocation>
        <location evidence="1 5">Bacterial flagellum basal body</location>
    </subcellularLocation>
</comment>
<accession>A0A143BH92</accession>
<evidence type="ECO:0000256" key="3">
    <source>
        <dbReference type="ARBA" id="ARBA00019015"/>
    </source>
</evidence>
<dbReference type="GO" id="GO:0071978">
    <property type="term" value="P:bacterial-type flagellum-dependent swarming motility"/>
    <property type="evidence" value="ECO:0007669"/>
    <property type="project" value="TreeGrafter"/>
</dbReference>
<comment type="function">
    <text evidence="5">A flexible structure which links the flagellar filament to the drive apparatus in the basal body.</text>
</comment>
<dbReference type="GO" id="GO:0009424">
    <property type="term" value="C:bacterial-type flagellum hook"/>
    <property type="evidence" value="ECO:0007669"/>
    <property type="project" value="TreeGrafter"/>
</dbReference>
<evidence type="ECO:0000259" key="6">
    <source>
        <dbReference type="Pfam" id="PF06429"/>
    </source>
</evidence>
<dbReference type="STRING" id="1379270.GEMMAAP_02330"/>
<comment type="similarity">
    <text evidence="2 5">Belongs to the flagella basal body rod proteins family.</text>
</comment>
<organism evidence="9 10">
    <name type="scientific">Gemmatimonas phototrophica</name>
    <dbReference type="NCBI Taxonomy" id="1379270"/>
    <lineage>
        <taxon>Bacteria</taxon>
        <taxon>Pseudomonadati</taxon>
        <taxon>Gemmatimonadota</taxon>
        <taxon>Gemmatimonadia</taxon>
        <taxon>Gemmatimonadales</taxon>
        <taxon>Gemmatimonadaceae</taxon>
        <taxon>Gemmatimonas</taxon>
    </lineage>
</organism>
<feature type="domain" description="Flagellar hook protein FlgE/F/G-like D1" evidence="8">
    <location>
        <begin position="77"/>
        <end position="137"/>
    </location>
</feature>
<dbReference type="InterPro" id="IPR037058">
    <property type="entry name" value="Falgellar_hook_FlgE_sf"/>
</dbReference>
<feature type="domain" description="Flagellar basal-body/hook protein C-terminal" evidence="6">
    <location>
        <begin position="442"/>
        <end position="484"/>
    </location>
</feature>
<evidence type="ECO:0000256" key="1">
    <source>
        <dbReference type="ARBA" id="ARBA00004117"/>
    </source>
</evidence>